<dbReference type="Proteomes" id="UP000789524">
    <property type="component" value="Unassembled WGS sequence"/>
</dbReference>
<dbReference type="GO" id="GO:0034727">
    <property type="term" value="P:piecemeal microautophagy of the nucleus"/>
    <property type="evidence" value="ECO:0007669"/>
    <property type="project" value="TreeGrafter"/>
</dbReference>
<organism evidence="23 24">
    <name type="scientific">Danaus chrysippus</name>
    <name type="common">African queen</name>
    <dbReference type="NCBI Taxonomy" id="151541"/>
    <lineage>
        <taxon>Eukaryota</taxon>
        <taxon>Metazoa</taxon>
        <taxon>Ecdysozoa</taxon>
        <taxon>Arthropoda</taxon>
        <taxon>Hexapoda</taxon>
        <taxon>Insecta</taxon>
        <taxon>Pterygota</taxon>
        <taxon>Neoptera</taxon>
        <taxon>Endopterygota</taxon>
        <taxon>Lepidoptera</taxon>
        <taxon>Glossata</taxon>
        <taxon>Ditrysia</taxon>
        <taxon>Papilionoidea</taxon>
        <taxon>Nymphalidae</taxon>
        <taxon>Danainae</taxon>
        <taxon>Danaini</taxon>
        <taxon>Danaina</taxon>
        <taxon>Danaus</taxon>
        <taxon>Anosia</taxon>
    </lineage>
</organism>
<keyword evidence="9" id="KW-0072">Autophagy</keyword>
<dbReference type="SUPFAM" id="SSF54236">
    <property type="entry name" value="Ubiquitin-like"/>
    <property type="match status" value="1"/>
</dbReference>
<accession>A0A8J2QV71</accession>
<name>A0A8J2QV71_9NEOP</name>
<keyword evidence="8" id="KW-0653">Protein transport</keyword>
<keyword evidence="10" id="KW-0805">Transcription regulation</keyword>
<feature type="coiled-coil region" evidence="19">
    <location>
        <begin position="933"/>
        <end position="965"/>
    </location>
</feature>
<evidence type="ECO:0000256" key="2">
    <source>
        <dbReference type="ARBA" id="ARBA00004329"/>
    </source>
</evidence>
<evidence type="ECO:0000256" key="11">
    <source>
        <dbReference type="ARBA" id="ARBA00023054"/>
    </source>
</evidence>
<dbReference type="GO" id="GO:0015031">
    <property type="term" value="P:protein transport"/>
    <property type="evidence" value="ECO:0007669"/>
    <property type="project" value="UniProtKB-KW"/>
</dbReference>
<dbReference type="CDD" id="cd17060">
    <property type="entry name" value="Ubl_RB1CC1"/>
    <property type="match status" value="1"/>
</dbReference>
<reference evidence="23" key="1">
    <citation type="submission" date="2021-09" db="EMBL/GenBank/DDBJ databases">
        <authorList>
            <person name="Martin H S."/>
        </authorList>
    </citation>
    <scope>NUCLEOTIDE SEQUENCE</scope>
</reference>
<comment type="subcellular location">
    <subcellularLocation>
        <location evidence="4">Cytoplasm</location>
        <location evidence="4">Cytosol</location>
    </subcellularLocation>
    <subcellularLocation>
        <location evidence="3">Lysosome</location>
    </subcellularLocation>
    <subcellularLocation>
        <location evidence="1">Nucleus</location>
    </subcellularLocation>
    <subcellularLocation>
        <location evidence="2">Preautophagosomal structure</location>
    </subcellularLocation>
</comment>
<evidence type="ECO:0000256" key="13">
    <source>
        <dbReference type="ARBA" id="ARBA00023228"/>
    </source>
</evidence>
<evidence type="ECO:0000256" key="3">
    <source>
        <dbReference type="ARBA" id="ARBA00004371"/>
    </source>
</evidence>
<feature type="coiled-coil region" evidence="19">
    <location>
        <begin position="807"/>
        <end position="899"/>
    </location>
</feature>
<evidence type="ECO:0000259" key="21">
    <source>
        <dbReference type="Pfam" id="PF04108"/>
    </source>
</evidence>
<evidence type="ECO:0000256" key="5">
    <source>
        <dbReference type="ARBA" id="ARBA00022448"/>
    </source>
</evidence>
<evidence type="ECO:0000256" key="12">
    <source>
        <dbReference type="ARBA" id="ARBA00023163"/>
    </source>
</evidence>
<dbReference type="PANTHER" id="PTHR13222">
    <property type="entry name" value="RB1-INDUCIBLE COILED-COIL"/>
    <property type="match status" value="1"/>
</dbReference>
<feature type="domain" description="Autophagy-related protein 11 C-terminal" evidence="22">
    <location>
        <begin position="1103"/>
        <end position="1193"/>
    </location>
</feature>
<dbReference type="GO" id="GO:0005764">
    <property type="term" value="C:lysosome"/>
    <property type="evidence" value="ECO:0007669"/>
    <property type="project" value="UniProtKB-SubCell"/>
</dbReference>
<dbReference type="Pfam" id="PF04108">
    <property type="entry name" value="ATG17_like"/>
    <property type="match status" value="1"/>
</dbReference>
<dbReference type="GO" id="GO:0000422">
    <property type="term" value="P:autophagy of mitochondrion"/>
    <property type="evidence" value="ECO:0007669"/>
    <property type="project" value="TreeGrafter"/>
</dbReference>
<dbReference type="PANTHER" id="PTHR13222:SF1">
    <property type="entry name" value="RB1-INDUCIBLE COILED-COIL PROTEIN 1"/>
    <property type="match status" value="1"/>
</dbReference>
<evidence type="ECO:0000256" key="1">
    <source>
        <dbReference type="ARBA" id="ARBA00004123"/>
    </source>
</evidence>
<dbReference type="GO" id="GO:0061723">
    <property type="term" value="P:glycophagy"/>
    <property type="evidence" value="ECO:0007669"/>
    <property type="project" value="TreeGrafter"/>
</dbReference>
<gene>
    <name evidence="23" type="ORF">DCHRY22_LOCUS7629</name>
</gene>
<evidence type="ECO:0000256" key="6">
    <source>
        <dbReference type="ARBA" id="ARBA00022490"/>
    </source>
</evidence>
<dbReference type="Gene3D" id="3.10.20.90">
    <property type="entry name" value="Phosphatidylinositol 3-kinase Catalytic Subunit, Chain A, domain 1"/>
    <property type="match status" value="1"/>
</dbReference>
<protein>
    <recommendedName>
        <fullName evidence="17">RB1-inducible coiled-coil protein 1</fullName>
    </recommendedName>
    <alternativeName>
        <fullName evidence="18">FAK family kinase-interacting protein of 200 kDa</fullName>
    </alternativeName>
</protein>
<evidence type="ECO:0000256" key="17">
    <source>
        <dbReference type="ARBA" id="ARBA00069790"/>
    </source>
</evidence>
<comment type="function">
    <text evidence="16">Involved in autophagy. Regulates early events but also late events of autophagosome formation through direct interaction with Atg16L1. Required for the formation of the autophagosome-like double-membrane structure that surrounds the Salmonella-containing vacuole (SCV) during S.typhimurium infection and subsequent xenophagy. Involved in repair of DNA damage caused by ionizing radiation, which subsequently improves cell survival by decreasing apoptosis. Inhibits PTK2/FAK1 and PTK2B/PYK2 kinase activity, affecting their downstream signaling pathways. Plays a role as a modulator of TGF-beta-signaling by restricting substrate specificity of RNF111. Functions as a DNA-binding transcription factor. Is a potent regulator of the RB1 pathway through induction of RB1 expression. Plays a crucial role in muscular differentiation. Plays an indispensable role in fetal hematopoiesis and in the regulation of neuronal homeostasis.</text>
</comment>
<dbReference type="InterPro" id="IPR040040">
    <property type="entry name" value="ATG11"/>
</dbReference>
<dbReference type="GO" id="GO:1990316">
    <property type="term" value="C:Atg1/ULK1 kinase complex"/>
    <property type="evidence" value="ECO:0007669"/>
    <property type="project" value="TreeGrafter"/>
</dbReference>
<keyword evidence="14" id="KW-0539">Nucleus</keyword>
<dbReference type="GO" id="GO:0000045">
    <property type="term" value="P:autophagosome assembly"/>
    <property type="evidence" value="ECO:0007669"/>
    <property type="project" value="InterPro"/>
</dbReference>
<dbReference type="Pfam" id="PF10377">
    <property type="entry name" value="ATG11"/>
    <property type="match status" value="1"/>
</dbReference>
<evidence type="ECO:0000256" key="4">
    <source>
        <dbReference type="ARBA" id="ARBA00004514"/>
    </source>
</evidence>
<evidence type="ECO:0000256" key="16">
    <source>
        <dbReference type="ARBA" id="ARBA00053494"/>
    </source>
</evidence>
<dbReference type="InterPro" id="IPR019460">
    <property type="entry name" value="Atg11_C"/>
</dbReference>
<dbReference type="GO" id="GO:0008285">
    <property type="term" value="P:negative regulation of cell population proliferation"/>
    <property type="evidence" value="ECO:0007669"/>
    <property type="project" value="UniProtKB-ARBA"/>
</dbReference>
<evidence type="ECO:0000256" key="8">
    <source>
        <dbReference type="ARBA" id="ARBA00022927"/>
    </source>
</evidence>
<evidence type="ECO:0000256" key="7">
    <source>
        <dbReference type="ARBA" id="ARBA00022553"/>
    </source>
</evidence>
<feature type="region of interest" description="Disordered" evidence="20">
    <location>
        <begin position="1062"/>
        <end position="1093"/>
    </location>
</feature>
<dbReference type="GO" id="GO:0031090">
    <property type="term" value="C:organelle membrane"/>
    <property type="evidence" value="ECO:0007669"/>
    <property type="project" value="UniProtKB-ARBA"/>
</dbReference>
<comment type="caution">
    <text evidence="23">The sequence shown here is derived from an EMBL/GenBank/DDBJ whole genome shotgun (WGS) entry which is preliminary data.</text>
</comment>
<dbReference type="InterPro" id="IPR029071">
    <property type="entry name" value="Ubiquitin-like_domsf"/>
</dbReference>
<feature type="compositionally biased region" description="Basic and acidic residues" evidence="20">
    <location>
        <begin position="1062"/>
        <end position="1083"/>
    </location>
</feature>
<dbReference type="GO" id="GO:0061709">
    <property type="term" value="P:reticulophagy"/>
    <property type="evidence" value="ECO:0007669"/>
    <property type="project" value="TreeGrafter"/>
</dbReference>
<dbReference type="EMBL" id="CAKASE010000058">
    <property type="protein sequence ID" value="CAG9567349.1"/>
    <property type="molecule type" value="Genomic_DNA"/>
</dbReference>
<evidence type="ECO:0000256" key="15">
    <source>
        <dbReference type="ARBA" id="ARBA00023306"/>
    </source>
</evidence>
<dbReference type="GO" id="GO:0034045">
    <property type="term" value="C:phagophore assembly site membrane"/>
    <property type="evidence" value="ECO:0007669"/>
    <property type="project" value="TreeGrafter"/>
</dbReference>
<feature type="compositionally biased region" description="Low complexity" evidence="20">
    <location>
        <begin position="301"/>
        <end position="312"/>
    </location>
</feature>
<dbReference type="GO" id="GO:0005634">
    <property type="term" value="C:nucleus"/>
    <property type="evidence" value="ECO:0007669"/>
    <property type="project" value="UniProtKB-SubCell"/>
</dbReference>
<keyword evidence="12" id="KW-0804">Transcription</keyword>
<dbReference type="OrthoDB" id="447953at2759"/>
<feature type="domain" description="Autophagy protein ATG17-like" evidence="21">
    <location>
        <begin position="140"/>
        <end position="558"/>
    </location>
</feature>
<sequence length="1353" mass="153838">MLYVFHVDAGQMTTYDMELTLQSVASLKAAIERKTKIPSSSLVLLISGGEVLQSDHMVSSYSAGTDSNPIYMFSKPSVKESHLKQSMCDLSPIVELSTGEFRSDIRSAFDGKSVAELKNAVELCCSLPPNIHTVISYATLAQQFGDLAHEVSRSCDQLVHEQHLQHQGWSAVIANLEDIFNEFCERSRSFKESFRKHRLKKEEYHEKLNTLNEVLESLGKIPILPALQLNAEAHRFSAFDVFEETDFEGHHYGAKETLDSSSERTADFGVGVFKLSEEDVFEQPSTSNEGASDEAPDKMTEGASSSAQSEGATFKANEEHTLLHWILAQGNQASLQDILDYCQKGLALIDAEPLKEREAELYNILEYANVHGLKQIKGIEDRLYALEQLLSDVKKKENEQHVVAASLIQHRERLNSGCDPSVLPTLLESNQCQLGRLLKGHELLVDIRRRIMKSKDELSRILKARLEAVLVIENSMSVQDAHAMLSFQCFNRLARYFGIVAQLHRAPAVFVRAVHEVARRRTFSQHHLQWATDLASKLIKIHEEEISRRQEFNSHFEDHFLKSLFPGMTDLPPPFATQAPSIYDSRLPELTDTDVEYISEALPDWTSDVPKYDMESTVKFFQQRLNTSDHEDKDADVQVDFDKDFESETDTDFEKLSRQSEKRKNDISTSCVPHTMAVSTVTEVGTLPVIQESPRVEFLNSEFYIEESLPSSLEWGRDERQDNMDTHKINMEKLQDLFVKLFNVCKINIVLIKDELTKLKSEVDGQKKFINTKYIEITEAWEKVNEHAETRFREQTQRLTVDHELELSDMKAALNEKDDVISNLKRETEDMKIEHQKEMERLDKEHKSTKDLLDETRKEIKAFEKKLEEAEVQKQKDIKEMQEKMHLEYKAEIESLRSRFRLVALTNNMDRSPSESSLEKIERTDVIEIVSHNAILMQTKQNAEVEKEEAVKEAVEKCKAEWEQKLNAEICLLKAKYEAEKQVTINDVTRRLLSEKDRQLELLREREQTLVRECCKYRDTIQQLTDPETNDYDSLLKTQFATFENEKAVLLQQVANLKAELDKKTEEDKKREEDSDGRSSPRRDIRRRSHTPLGLSPGALTLALGQYPQGHTVLVMWDPAHLNYTVLQEASIMHFVHSDCLPSLDLSIHVKNESERRLYAVATVESKEYCYAKRGVNRYHMPRGSRFYRVHVKPLKPPLPPPACCDHKHKPDAMNASLLPVFNRPLRKWLTNVHADMQKSIDTSQSSSSNADKSSVEVATATLINLESPVSAGEPPVPMIAPEDQLDSIETEHKHKMQLSTTSAVSEMDLSVGRVAGADAPGAEPVELTVSAVSVVARGSAPPGSELAEEAAP</sequence>
<evidence type="ECO:0000256" key="19">
    <source>
        <dbReference type="SAM" id="Coils"/>
    </source>
</evidence>
<keyword evidence="7" id="KW-0597">Phosphoprotein</keyword>
<keyword evidence="11 19" id="KW-0175">Coiled coil</keyword>
<evidence type="ECO:0000256" key="10">
    <source>
        <dbReference type="ARBA" id="ARBA00023015"/>
    </source>
</evidence>
<dbReference type="InterPro" id="IPR045326">
    <property type="entry name" value="ATG17-like_dom"/>
</dbReference>
<evidence type="ECO:0000313" key="24">
    <source>
        <dbReference type="Proteomes" id="UP000789524"/>
    </source>
</evidence>
<dbReference type="GO" id="GO:0034517">
    <property type="term" value="P:ribophagy"/>
    <property type="evidence" value="ECO:0007669"/>
    <property type="project" value="TreeGrafter"/>
</dbReference>
<keyword evidence="24" id="KW-1185">Reference proteome</keyword>
<evidence type="ECO:0000256" key="9">
    <source>
        <dbReference type="ARBA" id="ARBA00023006"/>
    </source>
</evidence>
<keyword evidence="6" id="KW-0963">Cytoplasm</keyword>
<evidence type="ECO:0000256" key="18">
    <source>
        <dbReference type="ARBA" id="ARBA00080154"/>
    </source>
</evidence>
<dbReference type="FunFam" id="3.10.20.90:FF:000049">
    <property type="entry name" value="RB1-inducible coiled-coil protein 1 isoform X1"/>
    <property type="match status" value="1"/>
</dbReference>
<feature type="region of interest" description="Disordered" evidence="20">
    <location>
        <begin position="280"/>
        <end position="313"/>
    </location>
</feature>
<keyword evidence="15" id="KW-0131">Cell cycle</keyword>
<evidence type="ECO:0000256" key="20">
    <source>
        <dbReference type="SAM" id="MobiDB-lite"/>
    </source>
</evidence>
<keyword evidence="5" id="KW-0813">Transport</keyword>
<evidence type="ECO:0000256" key="14">
    <source>
        <dbReference type="ARBA" id="ARBA00023242"/>
    </source>
</evidence>
<evidence type="ECO:0000313" key="23">
    <source>
        <dbReference type="EMBL" id="CAG9567349.1"/>
    </source>
</evidence>
<evidence type="ECO:0000259" key="22">
    <source>
        <dbReference type="Pfam" id="PF10377"/>
    </source>
</evidence>
<dbReference type="GO" id="GO:0019901">
    <property type="term" value="F:protein kinase binding"/>
    <property type="evidence" value="ECO:0007669"/>
    <property type="project" value="UniProtKB-ARBA"/>
</dbReference>
<dbReference type="GO" id="GO:0005829">
    <property type="term" value="C:cytosol"/>
    <property type="evidence" value="ECO:0007669"/>
    <property type="project" value="UniProtKB-SubCell"/>
</dbReference>
<keyword evidence="13" id="KW-0458">Lysosome</keyword>
<dbReference type="GO" id="GO:0060090">
    <property type="term" value="F:molecular adaptor activity"/>
    <property type="evidence" value="ECO:0007669"/>
    <property type="project" value="TreeGrafter"/>
</dbReference>
<proteinExistence type="predicted"/>